<reference evidence="3 4" key="1">
    <citation type="journal article" date="2021" name="Elife">
        <title>Chloroplast acquisition without the gene transfer in kleptoplastic sea slugs, Plakobranchus ocellatus.</title>
        <authorList>
            <person name="Maeda T."/>
            <person name="Takahashi S."/>
            <person name="Yoshida T."/>
            <person name="Shimamura S."/>
            <person name="Takaki Y."/>
            <person name="Nagai Y."/>
            <person name="Toyoda A."/>
            <person name="Suzuki Y."/>
            <person name="Arimoto A."/>
            <person name="Ishii H."/>
            <person name="Satoh N."/>
            <person name="Nishiyama T."/>
            <person name="Hasebe M."/>
            <person name="Maruyama T."/>
            <person name="Minagawa J."/>
            <person name="Obokata J."/>
            <person name="Shigenobu S."/>
        </authorList>
    </citation>
    <scope>NUCLEOTIDE SEQUENCE [LARGE SCALE GENOMIC DNA]</scope>
</reference>
<evidence type="ECO:0000256" key="1">
    <source>
        <dbReference type="ARBA" id="ARBA00023157"/>
    </source>
</evidence>
<evidence type="ECO:0000259" key="2">
    <source>
        <dbReference type="PROSITE" id="PS50958"/>
    </source>
</evidence>
<dbReference type="InterPro" id="IPR036024">
    <property type="entry name" value="Somatomedin_B-like_dom_sf"/>
</dbReference>
<dbReference type="InterPro" id="IPR001212">
    <property type="entry name" value="Somatomedin_B_dom"/>
</dbReference>
<gene>
    <name evidence="3" type="ORF">PoB_005719500</name>
</gene>
<dbReference type="Proteomes" id="UP000735302">
    <property type="component" value="Unassembled WGS sequence"/>
</dbReference>
<protein>
    <recommendedName>
        <fullName evidence="2">SMB domain-containing protein</fullName>
    </recommendedName>
</protein>
<organism evidence="3 4">
    <name type="scientific">Plakobranchus ocellatus</name>
    <dbReference type="NCBI Taxonomy" id="259542"/>
    <lineage>
        <taxon>Eukaryota</taxon>
        <taxon>Metazoa</taxon>
        <taxon>Spiralia</taxon>
        <taxon>Lophotrochozoa</taxon>
        <taxon>Mollusca</taxon>
        <taxon>Gastropoda</taxon>
        <taxon>Heterobranchia</taxon>
        <taxon>Euthyneura</taxon>
        <taxon>Panpulmonata</taxon>
        <taxon>Sacoglossa</taxon>
        <taxon>Placobranchoidea</taxon>
        <taxon>Plakobranchidae</taxon>
        <taxon>Plakobranchus</taxon>
    </lineage>
</organism>
<proteinExistence type="predicted"/>
<keyword evidence="4" id="KW-1185">Reference proteome</keyword>
<sequence length="286" mass="32104">MLLTTSILLCSSPGPPLNSKDRTGTTFVTSATSPFQTDSENHTTARWNTILIDGQPLSNCHEDHKTFSSTLNISYPDQWPEKVATSFCAYNVSINKVTPLSQLKIPDKTSEENKKEPKDERAIALSTEPWFHLIKDRLPDMFHEQNAALVLQESTNNIISLNINAAFKLENYTEIPTPKQKDSLAESTLGFVQVTALTILDDEQGLNLFLTFICQGRCGKKISFPCSCSATCVIYGTCCDNMTQDCPHVWEERLTRFDLIRTSDFICDQNSIYTIVSCPVVERNEM</sequence>
<accession>A0AAV4CGQ2</accession>
<keyword evidence="1" id="KW-1015">Disulfide bond</keyword>
<evidence type="ECO:0000313" key="4">
    <source>
        <dbReference type="Proteomes" id="UP000735302"/>
    </source>
</evidence>
<dbReference type="SUPFAM" id="SSF90188">
    <property type="entry name" value="Somatomedin B domain"/>
    <property type="match status" value="1"/>
</dbReference>
<feature type="domain" description="SMB" evidence="2">
    <location>
        <begin position="210"/>
        <end position="250"/>
    </location>
</feature>
<dbReference type="AlphaFoldDB" id="A0AAV4CGQ2"/>
<name>A0AAV4CGQ2_9GAST</name>
<dbReference type="PROSITE" id="PS50958">
    <property type="entry name" value="SMB_2"/>
    <property type="match status" value="1"/>
</dbReference>
<dbReference type="EMBL" id="BLXT01006256">
    <property type="protein sequence ID" value="GFO30690.1"/>
    <property type="molecule type" value="Genomic_DNA"/>
</dbReference>
<comment type="caution">
    <text evidence="3">The sequence shown here is derived from an EMBL/GenBank/DDBJ whole genome shotgun (WGS) entry which is preliminary data.</text>
</comment>
<evidence type="ECO:0000313" key="3">
    <source>
        <dbReference type="EMBL" id="GFO30690.1"/>
    </source>
</evidence>